<keyword evidence="3" id="KW-1185">Reference proteome</keyword>
<evidence type="ECO:0000313" key="3">
    <source>
        <dbReference type="Proteomes" id="UP001651158"/>
    </source>
</evidence>
<evidence type="ECO:0000313" key="2">
    <source>
        <dbReference type="EMBL" id="KAL5108953.1"/>
    </source>
</evidence>
<evidence type="ECO:0008006" key="4">
    <source>
        <dbReference type="Google" id="ProtNLM"/>
    </source>
</evidence>
<accession>A0ABR4QI03</accession>
<gene>
    <name evidence="2" type="ORF">TcWFU_005356</name>
</gene>
<comment type="caution">
    <text evidence="2">The sequence shown here is derived from an EMBL/GenBank/DDBJ whole genome shotgun (WGS) entry which is preliminary data.</text>
</comment>
<name>A0ABR4QI03_9CEST</name>
<evidence type="ECO:0000256" key="1">
    <source>
        <dbReference type="SAM" id="SignalP"/>
    </source>
</evidence>
<keyword evidence="1" id="KW-0732">Signal</keyword>
<reference evidence="2 3" key="1">
    <citation type="journal article" date="2022" name="Front. Cell. Infect. Microbiol.">
        <title>The Genomes of Two Strains of Taenia crassiceps the Animal Model for the Study of Human Cysticercosis.</title>
        <authorList>
            <person name="Bobes R.J."/>
            <person name="Estrada K."/>
            <person name="Rios-Valencia D.G."/>
            <person name="Calderon-Gallegos A."/>
            <person name="de la Torre P."/>
            <person name="Carrero J.C."/>
            <person name="Sanchez-Flores A."/>
            <person name="Laclette J.P."/>
        </authorList>
    </citation>
    <scope>NUCLEOTIDE SEQUENCE [LARGE SCALE GENOMIC DNA]</scope>
    <source>
        <strain evidence="2">WFUcys</strain>
    </source>
</reference>
<protein>
    <recommendedName>
        <fullName evidence="4">Secreted protein</fullName>
    </recommendedName>
</protein>
<dbReference type="Proteomes" id="UP001651158">
    <property type="component" value="Unassembled WGS sequence"/>
</dbReference>
<sequence>MTACVGLLVCGLAMGCYVGGAVMPPEGYRCAKVSLVRETRPSLRVYMKALYEQRELLAAGLVERKSRPLTLHYFLHYVYLQLYTGKRIVLKVVALHSLSHPSPPLPHSPSDHTLRKTWVGLLQCDKGRCRFHHRHVTPPYLPCFVGGPAASVDRSKCALWVVNGGAGGRGVERNIRKILLLKGGFSHISIAALELTVGVARGLLLCKL</sequence>
<feature type="chain" id="PRO_5046780099" description="Secreted protein" evidence="1">
    <location>
        <begin position="16"/>
        <end position="208"/>
    </location>
</feature>
<feature type="signal peptide" evidence="1">
    <location>
        <begin position="1"/>
        <end position="15"/>
    </location>
</feature>
<organism evidence="2 3">
    <name type="scientific">Taenia crassiceps</name>
    <dbReference type="NCBI Taxonomy" id="6207"/>
    <lineage>
        <taxon>Eukaryota</taxon>
        <taxon>Metazoa</taxon>
        <taxon>Spiralia</taxon>
        <taxon>Lophotrochozoa</taxon>
        <taxon>Platyhelminthes</taxon>
        <taxon>Cestoda</taxon>
        <taxon>Eucestoda</taxon>
        <taxon>Cyclophyllidea</taxon>
        <taxon>Taeniidae</taxon>
        <taxon>Taenia</taxon>
    </lineage>
</organism>
<dbReference type="EMBL" id="JAKROA010000003">
    <property type="protein sequence ID" value="KAL5108953.1"/>
    <property type="molecule type" value="Genomic_DNA"/>
</dbReference>
<proteinExistence type="predicted"/>